<accession>D2YIL0</accession>
<dbReference type="Pfam" id="PF08482">
    <property type="entry name" value="HrpB_C"/>
    <property type="match status" value="1"/>
</dbReference>
<dbReference type="PROSITE" id="PS51194">
    <property type="entry name" value="HELICASE_CTER"/>
    <property type="match status" value="1"/>
</dbReference>
<dbReference type="Pfam" id="PF00271">
    <property type="entry name" value="Helicase_C"/>
    <property type="match status" value="1"/>
</dbReference>
<dbReference type="NCBIfam" id="TIGR01970">
    <property type="entry name" value="DEAH_box_HrpB"/>
    <property type="match status" value="1"/>
</dbReference>
<dbReference type="Gene3D" id="3.40.50.300">
    <property type="entry name" value="P-loop containing nucleotide triphosphate hydrolases"/>
    <property type="match status" value="2"/>
</dbReference>
<dbReference type="PANTHER" id="PTHR43519:SF1">
    <property type="entry name" value="ATP-DEPENDENT RNA HELICASE HRPB"/>
    <property type="match status" value="1"/>
</dbReference>
<feature type="region of interest" description="Disordered" evidence="5">
    <location>
        <begin position="820"/>
        <end position="843"/>
    </location>
</feature>
<dbReference type="PIRSF" id="PIRSF005496">
    <property type="entry name" value="ATP_hel_hrpB"/>
    <property type="match status" value="1"/>
</dbReference>
<dbReference type="InterPro" id="IPR014001">
    <property type="entry name" value="Helicase_ATP-bd"/>
</dbReference>
<reference evidence="8 9" key="1">
    <citation type="journal article" date="2009" name="BMC Evol. Biol.">
        <title>Genomic taxonomy of Vibrios.</title>
        <authorList>
            <person name="Thompson C.C."/>
            <person name="Vicente A.C."/>
            <person name="Souza R.C."/>
            <person name="Vasconcelos A.T."/>
            <person name="Vesth T."/>
            <person name="Alves N.Jr."/>
            <person name="Ussery D.W."/>
            <person name="Iida T."/>
            <person name="Thompson F.L."/>
        </authorList>
    </citation>
    <scope>NUCLEOTIDE SEQUENCE [LARGE SCALE GENOMIC DNA]</scope>
    <source>
        <strain evidence="8 9">VM603</strain>
    </source>
</reference>
<dbReference type="FunFam" id="3.40.50.300:FF:002125">
    <property type="entry name" value="ATP-dependent helicase HrpB"/>
    <property type="match status" value="1"/>
</dbReference>
<keyword evidence="4" id="KW-0067">ATP-binding</keyword>
<keyword evidence="3 8" id="KW-0347">Helicase</keyword>
<dbReference type="Gene3D" id="1.20.120.1080">
    <property type="match status" value="1"/>
</dbReference>
<name>D2YIL0_VIBMI</name>
<evidence type="ECO:0000256" key="1">
    <source>
        <dbReference type="ARBA" id="ARBA00022741"/>
    </source>
</evidence>
<feature type="domain" description="Helicase ATP-binding" evidence="6">
    <location>
        <begin position="37"/>
        <end position="200"/>
    </location>
</feature>
<dbReference type="CDD" id="cd18791">
    <property type="entry name" value="SF2_C_RHA"/>
    <property type="match status" value="1"/>
</dbReference>
<evidence type="ECO:0000313" key="9">
    <source>
        <dbReference type="Proteomes" id="UP000004827"/>
    </source>
</evidence>
<evidence type="ECO:0000259" key="7">
    <source>
        <dbReference type="PROSITE" id="PS51194"/>
    </source>
</evidence>
<dbReference type="Proteomes" id="UP000004827">
    <property type="component" value="Unassembled WGS sequence"/>
</dbReference>
<dbReference type="InterPro" id="IPR007502">
    <property type="entry name" value="Helicase-assoc_dom"/>
</dbReference>
<dbReference type="InterPro" id="IPR011545">
    <property type="entry name" value="DEAD/DEAH_box_helicase_dom"/>
</dbReference>
<dbReference type="GO" id="GO:0003676">
    <property type="term" value="F:nucleic acid binding"/>
    <property type="evidence" value="ECO:0007669"/>
    <property type="project" value="InterPro"/>
</dbReference>
<dbReference type="NCBIfam" id="NF008662">
    <property type="entry name" value="PRK11664.1"/>
    <property type="match status" value="1"/>
</dbReference>
<dbReference type="AlphaFoldDB" id="D2YIL0"/>
<dbReference type="InterPro" id="IPR027417">
    <property type="entry name" value="P-loop_NTPase"/>
</dbReference>
<dbReference type="GO" id="GO:0005524">
    <property type="term" value="F:ATP binding"/>
    <property type="evidence" value="ECO:0007669"/>
    <property type="project" value="UniProtKB-KW"/>
</dbReference>
<dbReference type="InterPro" id="IPR001650">
    <property type="entry name" value="Helicase_C-like"/>
</dbReference>
<dbReference type="FunFam" id="3.40.50.300:FF:002462">
    <property type="entry name" value="ATP-dependent helicase HrpB"/>
    <property type="match status" value="1"/>
</dbReference>
<evidence type="ECO:0000313" key="8">
    <source>
        <dbReference type="EMBL" id="EEW05416.1"/>
    </source>
</evidence>
<keyword evidence="1" id="KW-0547">Nucleotide-binding</keyword>
<dbReference type="EMBL" id="ACYU01000181">
    <property type="protein sequence ID" value="EEW05416.1"/>
    <property type="molecule type" value="Genomic_DNA"/>
</dbReference>
<comment type="caution">
    <text evidence="8">The sequence shown here is derived from an EMBL/GenBank/DDBJ whole genome shotgun (WGS) entry which is preliminary data.</text>
</comment>
<dbReference type="PROSITE" id="PS51192">
    <property type="entry name" value="HELICASE_ATP_BIND_1"/>
    <property type="match status" value="1"/>
</dbReference>
<proteinExistence type="predicted"/>
<gene>
    <name evidence="8" type="primary">hrpB</name>
    <name evidence="8" type="ORF">VMB_33570</name>
</gene>
<dbReference type="InterPro" id="IPR013689">
    <property type="entry name" value="RNA_helicase_ATP-dep_HrpB_C"/>
</dbReference>
<evidence type="ECO:0000256" key="3">
    <source>
        <dbReference type="ARBA" id="ARBA00022806"/>
    </source>
</evidence>
<dbReference type="InterPro" id="IPR056329">
    <property type="entry name" value="CON_HrpB"/>
</dbReference>
<dbReference type="Pfam" id="PF24473">
    <property type="entry name" value="CON_HrpB"/>
    <property type="match status" value="1"/>
</dbReference>
<dbReference type="SMART" id="SM00487">
    <property type="entry name" value="DEXDc"/>
    <property type="match status" value="1"/>
</dbReference>
<keyword evidence="2" id="KW-0378">Hydrolase</keyword>
<dbReference type="InterPro" id="IPR010225">
    <property type="entry name" value="HrpB"/>
</dbReference>
<evidence type="ECO:0000256" key="4">
    <source>
        <dbReference type="ARBA" id="ARBA00022840"/>
    </source>
</evidence>
<dbReference type="GO" id="GO:0016787">
    <property type="term" value="F:hydrolase activity"/>
    <property type="evidence" value="ECO:0007669"/>
    <property type="project" value="UniProtKB-KW"/>
</dbReference>
<protein>
    <submittedName>
        <fullName evidence="8">ATP-dependent helicase HrpB</fullName>
    </submittedName>
</protein>
<evidence type="ECO:0000256" key="2">
    <source>
        <dbReference type="ARBA" id="ARBA00022801"/>
    </source>
</evidence>
<dbReference type="GO" id="GO:0004386">
    <property type="term" value="F:helicase activity"/>
    <property type="evidence" value="ECO:0007669"/>
    <property type="project" value="UniProtKB-KW"/>
</dbReference>
<dbReference type="PANTHER" id="PTHR43519">
    <property type="entry name" value="ATP-DEPENDENT RNA HELICASE HRPB"/>
    <property type="match status" value="1"/>
</dbReference>
<dbReference type="SUPFAM" id="SSF52540">
    <property type="entry name" value="P-loop containing nucleoside triphosphate hydrolases"/>
    <property type="match status" value="1"/>
</dbReference>
<dbReference type="SMART" id="SM00490">
    <property type="entry name" value="HELICc"/>
    <property type="match status" value="1"/>
</dbReference>
<dbReference type="Pfam" id="PF00270">
    <property type="entry name" value="DEAD"/>
    <property type="match status" value="1"/>
</dbReference>
<dbReference type="CDD" id="cd17990">
    <property type="entry name" value="DEXHc_HrpB"/>
    <property type="match status" value="1"/>
</dbReference>
<evidence type="ECO:0000259" key="6">
    <source>
        <dbReference type="PROSITE" id="PS51192"/>
    </source>
</evidence>
<organism evidence="8 9">
    <name type="scientific">Vibrio mimicus VM603</name>
    <dbReference type="NCBI Taxonomy" id="671074"/>
    <lineage>
        <taxon>Bacteria</taxon>
        <taxon>Pseudomonadati</taxon>
        <taxon>Pseudomonadota</taxon>
        <taxon>Gammaproteobacteria</taxon>
        <taxon>Vibrionales</taxon>
        <taxon>Vibrionaceae</taxon>
        <taxon>Vibrio</taxon>
    </lineage>
</organism>
<feature type="compositionally biased region" description="Basic and acidic residues" evidence="5">
    <location>
        <begin position="820"/>
        <end position="829"/>
    </location>
</feature>
<dbReference type="InterPro" id="IPR049614">
    <property type="entry name" value="HrpB_DEXH"/>
</dbReference>
<evidence type="ECO:0000256" key="5">
    <source>
        <dbReference type="SAM" id="MobiDB-lite"/>
    </source>
</evidence>
<dbReference type="SMART" id="SM00847">
    <property type="entry name" value="HA2"/>
    <property type="match status" value="1"/>
</dbReference>
<feature type="domain" description="Helicase C-terminal" evidence="7">
    <location>
        <begin position="226"/>
        <end position="390"/>
    </location>
</feature>
<sequence length="843" mass="94502">MHVSILLFFYVQWRGHLIIQEPPLSQLPIIEVMPKLLAGIAQSPQLILKAAPGAGKSTYFPLQLLQAGLFNGKIIMLEPRRLAARNIARYLAQQLGEEVGQRVGYRVRGENRVSCATQLEIVTEGIMTRMLQNDPELNGVDVLIFDEFHERSIHADTALALALEVQSALREDLKIVVMSATLEQQALQNLLPQADYVESQGRGFPIDIRYQPLRVDEPLVPAMQRQIRHLLQHETGSLLAFLPGAASINQLTEQLSDLVNEIEICPLYGQMEFAAQQRAIAPTAPGRRKVVLATNIAETSLTIEGIRIVLDSGLERSARFDLKTGITRLEQVRIAQSSAEQRAGRAGRLEPGICVRLYSEAQLKQQPWVPEPEILHSDLAPLALELAQWGAQPADLAWLNLPPSSAFAQAQQLLQRLGLLDERAQLTASGKEAHRLGVEPRIAAMLLNADHLGESALQSALALAVLLEEPERQVVDVQHSLHRWQQGRHPKQKLLIQRAQVLAHKLDTAFSLSAVDSVWLPLVACLAFPDRIAQQRGQQTGQFLLANGHGAWLAVEERLSAAEYLVALDLMRGQAQASQIFSALELDINALERLLPQLISRVEQVDWDEKAGRLSAEAQWRIDQLVVRRERLPEPDKQKMTQALLSYVRRKGLTVLQWREEASEWLARARCAAEWLPEEAWPALDDKALLKHLELWLEPYLAGVTSVKGLQNVSVLEALKHYLGWSLSQQLDEWLPTHHLLPTGNHKKIRYQPGMEPTLSVRMQEVFGEQTSPRVAKGTRAVVMELLSPAQRPLQVTRDLASFWAGAYKEVQKEMKGRYPKHVWPDDPANHVATSKTKRQFNA</sequence>